<dbReference type="Proteomes" id="UP000242814">
    <property type="component" value="Unassembled WGS sequence"/>
</dbReference>
<dbReference type="VEuPathDB" id="FungiDB:PADG_03015"/>
<protein>
    <submittedName>
        <fullName evidence="1">Uncharacterized protein</fullName>
    </submittedName>
</protein>
<evidence type="ECO:0000313" key="1">
    <source>
        <dbReference type="EMBL" id="ODH20946.1"/>
    </source>
</evidence>
<name>A0A1D2J9E5_PARBR</name>
<dbReference type="AlphaFoldDB" id="A0A1D2J9E5"/>
<accession>A0A1D2J9E5</accession>
<sequence length="167" mass="16845">MRSFVSVSALCTILFGLVAAQTSKSPNTCEAQNILEACLQSTQALLKTCVPNDWQCLCTQYTNVLTCYNNCPNDSGRHGTESSKIANCNAASQFATTPTATPTQSPTSSDSGAEPTGSSSASRTASGTTAQTSSATQTPNAAAAVGGVSMGMGGIAGLLVAGIGYMV</sequence>
<dbReference type="OrthoDB" id="2507140at2759"/>
<dbReference type="EMBL" id="LZYO01000271">
    <property type="protein sequence ID" value="ODH20946.1"/>
    <property type="molecule type" value="Genomic_DNA"/>
</dbReference>
<evidence type="ECO:0000313" key="2">
    <source>
        <dbReference type="Proteomes" id="UP000242814"/>
    </source>
</evidence>
<reference evidence="1 2" key="1">
    <citation type="submission" date="2016-06" db="EMBL/GenBank/DDBJ databases">
        <authorList>
            <person name="Kjaerup R.B."/>
            <person name="Dalgaard T.S."/>
            <person name="Juul-Madsen H.R."/>
        </authorList>
    </citation>
    <scope>NUCLEOTIDE SEQUENCE [LARGE SCALE GENOMIC DNA]</scope>
    <source>
        <strain evidence="1 2">Pb300</strain>
    </source>
</reference>
<dbReference type="OMA" id="YCNAAKA"/>
<comment type="caution">
    <text evidence="1">The sequence shown here is derived from an EMBL/GenBank/DDBJ whole genome shotgun (WGS) entry which is preliminary data.</text>
</comment>
<gene>
    <name evidence="1" type="ORF">ACO22_05770</name>
</gene>
<proteinExistence type="predicted"/>
<dbReference type="VEuPathDB" id="FungiDB:PABG_00585"/>
<organism evidence="1 2">
    <name type="scientific">Paracoccidioides brasiliensis</name>
    <dbReference type="NCBI Taxonomy" id="121759"/>
    <lineage>
        <taxon>Eukaryota</taxon>
        <taxon>Fungi</taxon>
        <taxon>Dikarya</taxon>
        <taxon>Ascomycota</taxon>
        <taxon>Pezizomycotina</taxon>
        <taxon>Eurotiomycetes</taxon>
        <taxon>Eurotiomycetidae</taxon>
        <taxon>Onygenales</taxon>
        <taxon>Ajellomycetaceae</taxon>
        <taxon>Paracoccidioides</taxon>
    </lineage>
</organism>